<sequence>MAAAQWARLAQTWGLLLAARTWEITRSSVDARPLRHHLLRMPKTKTKKKESDDPELIREWSLPVAATLGSGVRVKGILQEIRSRLPAPVRKSLDMQAGGLILVMPESSKTAFRATASAVSSALDGIASLPVIPREIEDILTITAAERKRWLEDGRLPSAGTRTMRLQGRARKITFHVFDPRVVEDLLDRGAVDEWREEDATAKAENRRRAAYQAKLTRSLKKQTKTKKVEKSADEVASGLSGWEEFGSDGLLR</sequence>
<evidence type="ECO:0000313" key="2">
    <source>
        <dbReference type="EMBL" id="MBE1508448.1"/>
    </source>
</evidence>
<name>A0ABR9IZF4_RHIVS</name>
<dbReference type="EMBL" id="JADBEC010000002">
    <property type="protein sequence ID" value="MBE1508448.1"/>
    <property type="molecule type" value="Genomic_DNA"/>
</dbReference>
<protein>
    <recommendedName>
        <fullName evidence="4">DUF721 domain-containing protein</fullName>
    </recommendedName>
</protein>
<comment type="caution">
    <text evidence="2">The sequence shown here is derived from an EMBL/GenBank/DDBJ whole genome shotgun (WGS) entry which is preliminary data.</text>
</comment>
<evidence type="ECO:0000256" key="1">
    <source>
        <dbReference type="SAM" id="MobiDB-lite"/>
    </source>
</evidence>
<accession>A0ABR9IZF4</accession>
<organism evidence="2 3">
    <name type="scientific">Rhizobium viscosum</name>
    <name type="common">Arthrobacter viscosus</name>
    <dbReference type="NCBI Taxonomy" id="1673"/>
    <lineage>
        <taxon>Bacteria</taxon>
        <taxon>Pseudomonadati</taxon>
        <taxon>Pseudomonadota</taxon>
        <taxon>Alphaproteobacteria</taxon>
        <taxon>Hyphomicrobiales</taxon>
        <taxon>Rhizobiaceae</taxon>
        <taxon>Rhizobium/Agrobacterium group</taxon>
        <taxon>Rhizobium</taxon>
    </lineage>
</organism>
<proteinExistence type="predicted"/>
<gene>
    <name evidence="2" type="ORF">H4W29_005693</name>
</gene>
<reference evidence="2 3" key="1">
    <citation type="submission" date="2020-10" db="EMBL/GenBank/DDBJ databases">
        <title>Sequencing the genomes of 1000 actinobacteria strains.</title>
        <authorList>
            <person name="Klenk H.-P."/>
        </authorList>
    </citation>
    <scope>NUCLEOTIDE SEQUENCE [LARGE SCALE GENOMIC DNA]</scope>
    <source>
        <strain evidence="2 3">DSM 7307</strain>
    </source>
</reference>
<feature type="region of interest" description="Disordered" evidence="1">
    <location>
        <begin position="215"/>
        <end position="253"/>
    </location>
</feature>
<keyword evidence="3" id="KW-1185">Reference proteome</keyword>
<evidence type="ECO:0000313" key="3">
    <source>
        <dbReference type="Proteomes" id="UP000620262"/>
    </source>
</evidence>
<evidence type="ECO:0008006" key="4">
    <source>
        <dbReference type="Google" id="ProtNLM"/>
    </source>
</evidence>
<dbReference type="Proteomes" id="UP000620262">
    <property type="component" value="Unassembled WGS sequence"/>
</dbReference>